<evidence type="ECO:0000256" key="11">
    <source>
        <dbReference type="ARBA" id="ARBA00025198"/>
    </source>
</evidence>
<evidence type="ECO:0000256" key="7">
    <source>
        <dbReference type="ARBA" id="ARBA00022989"/>
    </source>
</evidence>
<organism evidence="18 19">
    <name type="scientific">Pigmentiphaga litoralis</name>
    <dbReference type="NCBI Taxonomy" id="516702"/>
    <lineage>
        <taxon>Bacteria</taxon>
        <taxon>Pseudomonadati</taxon>
        <taxon>Pseudomonadota</taxon>
        <taxon>Betaproteobacteria</taxon>
        <taxon>Burkholderiales</taxon>
        <taxon>Alcaligenaceae</taxon>
        <taxon>Pigmentiphaga</taxon>
    </lineage>
</organism>
<keyword evidence="2 15" id="KW-0813">Transport</keyword>
<keyword evidence="8 15" id="KW-0406">Ion transport</keyword>
<dbReference type="GO" id="GO:0012505">
    <property type="term" value="C:endomembrane system"/>
    <property type="evidence" value="ECO:0007669"/>
    <property type="project" value="UniProtKB-SubCell"/>
</dbReference>
<proteinExistence type="inferred from homology"/>
<evidence type="ECO:0000256" key="1">
    <source>
        <dbReference type="ARBA" id="ARBA00005513"/>
    </source>
</evidence>
<evidence type="ECO:0000256" key="17">
    <source>
        <dbReference type="SAM" id="Coils"/>
    </source>
</evidence>
<name>A0A7Y9IQ75_9BURK</name>
<sequence>MMFFSEEGNTVNLNATLIFQTLVFFVLALFTMKFVWPPLMKAIEERQLKIAEGLAAAEKGKADLAQAQARVGQVEASAKADNQTRLAQAEKQAAALIEQARKDAELERARILEQAKQDAQQEAQRARDSLRDAVAALAIKGAEEILKREVNAQTHAEMLGRLKAQL</sequence>
<dbReference type="EMBL" id="JACBYR010000001">
    <property type="protein sequence ID" value="NYE80958.1"/>
    <property type="molecule type" value="Genomic_DNA"/>
</dbReference>
<comment type="function">
    <text evidence="12">Component of the F(0) channel, it forms part of the peripheral stalk, linking F(1) to F(0). The b'-subunit is a diverged and duplicated form of b found in plants and photosynthetic bacteria.</text>
</comment>
<evidence type="ECO:0000256" key="13">
    <source>
        <dbReference type="ARBA" id="ARBA00026054"/>
    </source>
</evidence>
<keyword evidence="6 15" id="KW-0375">Hydrogen ion transport</keyword>
<dbReference type="InterPro" id="IPR002146">
    <property type="entry name" value="ATP_synth_b/b'su_bac/chlpt"/>
</dbReference>
<accession>A0A7Y9IQ75</accession>
<evidence type="ECO:0000256" key="6">
    <source>
        <dbReference type="ARBA" id="ARBA00022781"/>
    </source>
</evidence>
<comment type="similarity">
    <text evidence="1 15 16">Belongs to the ATPase B chain family.</text>
</comment>
<evidence type="ECO:0000256" key="3">
    <source>
        <dbReference type="ARBA" id="ARBA00022475"/>
    </source>
</evidence>
<dbReference type="PANTHER" id="PTHR33445:SF1">
    <property type="entry name" value="ATP SYNTHASE SUBUNIT B"/>
    <property type="match status" value="1"/>
</dbReference>
<dbReference type="NCBIfam" id="TIGR01144">
    <property type="entry name" value="ATP_synt_b"/>
    <property type="match status" value="1"/>
</dbReference>
<dbReference type="GO" id="GO:0005886">
    <property type="term" value="C:plasma membrane"/>
    <property type="evidence" value="ECO:0007669"/>
    <property type="project" value="UniProtKB-SubCell"/>
</dbReference>
<dbReference type="GO" id="GO:0045259">
    <property type="term" value="C:proton-transporting ATP synthase complex"/>
    <property type="evidence" value="ECO:0007669"/>
    <property type="project" value="UniProtKB-KW"/>
</dbReference>
<evidence type="ECO:0000256" key="2">
    <source>
        <dbReference type="ARBA" id="ARBA00022448"/>
    </source>
</evidence>
<reference evidence="18 19" key="1">
    <citation type="submission" date="2020-07" db="EMBL/GenBank/DDBJ databases">
        <title>Genomic Encyclopedia of Type Strains, Phase IV (KMG-V): Genome sequencing to study the core and pangenomes of soil and plant-associated prokaryotes.</title>
        <authorList>
            <person name="Whitman W."/>
        </authorList>
    </citation>
    <scope>NUCLEOTIDE SEQUENCE [LARGE SCALE GENOMIC DNA]</scope>
    <source>
        <strain evidence="18 19">SAS40</strain>
    </source>
</reference>
<gene>
    <name evidence="15" type="primary">atpF</name>
    <name evidence="18" type="ORF">FHW18_000229</name>
</gene>
<dbReference type="PANTHER" id="PTHR33445">
    <property type="entry name" value="ATP SYNTHASE SUBUNIT B', CHLOROPLASTIC"/>
    <property type="match status" value="1"/>
</dbReference>
<evidence type="ECO:0000256" key="5">
    <source>
        <dbReference type="ARBA" id="ARBA00022692"/>
    </source>
</evidence>
<evidence type="ECO:0000256" key="14">
    <source>
        <dbReference type="ARBA" id="ARBA00037847"/>
    </source>
</evidence>
<dbReference type="AlphaFoldDB" id="A0A7Y9IQ75"/>
<comment type="subunit">
    <text evidence="15">F-type ATPases have 2 components, F(1) - the catalytic core - and F(0) - the membrane proton channel. F(1) has five subunits: alpha(3), beta(3), gamma(1), delta(1), epsilon(1). F(0) has three main subunits: a(1), b(2) and c(10-14). The alpha and beta chains form an alternating ring which encloses part of the gamma chain. F(1) is attached to F(0) by a central stalk formed by the gamma and epsilon chains, while a peripheral stalk is formed by the delta and b chains.</text>
</comment>
<evidence type="ECO:0000313" key="19">
    <source>
        <dbReference type="Proteomes" id="UP000542125"/>
    </source>
</evidence>
<comment type="caution">
    <text evidence="18">The sequence shown here is derived from an EMBL/GenBank/DDBJ whole genome shotgun (WGS) entry which is preliminary data.</text>
</comment>
<keyword evidence="3 15" id="KW-1003">Cell membrane</keyword>
<dbReference type="GO" id="GO:0046961">
    <property type="term" value="F:proton-transporting ATPase activity, rotational mechanism"/>
    <property type="evidence" value="ECO:0007669"/>
    <property type="project" value="TreeGrafter"/>
</dbReference>
<protein>
    <recommendedName>
        <fullName evidence="15">ATP synthase subunit b</fullName>
    </recommendedName>
    <alternativeName>
        <fullName evidence="15">ATP synthase F(0) sector subunit b</fullName>
    </alternativeName>
    <alternativeName>
        <fullName evidence="15">ATPase subunit I</fullName>
    </alternativeName>
    <alternativeName>
        <fullName evidence="15">F-type ATPase subunit b</fullName>
        <shortName evidence="15">F-ATPase subunit b</shortName>
    </alternativeName>
</protein>
<evidence type="ECO:0000256" key="16">
    <source>
        <dbReference type="RuleBase" id="RU003848"/>
    </source>
</evidence>
<dbReference type="CDD" id="cd06503">
    <property type="entry name" value="ATP-synt_Fo_b"/>
    <property type="match status" value="1"/>
</dbReference>
<keyword evidence="5 15" id="KW-0812">Transmembrane</keyword>
<dbReference type="Pfam" id="PF00430">
    <property type="entry name" value="ATP-synt_B"/>
    <property type="match status" value="1"/>
</dbReference>
<comment type="subcellular location">
    <subcellularLocation>
        <location evidence="15">Cell membrane</location>
        <topology evidence="15">Single-pass membrane protein</topology>
    </subcellularLocation>
    <subcellularLocation>
        <location evidence="14">Endomembrane system</location>
        <topology evidence="14">Single-pass membrane protein</topology>
    </subcellularLocation>
</comment>
<keyword evidence="17" id="KW-0175">Coiled coil</keyword>
<keyword evidence="4 15" id="KW-0138">CF(0)</keyword>
<feature type="coiled-coil region" evidence="17">
    <location>
        <begin position="79"/>
        <end position="136"/>
    </location>
</feature>
<comment type="function">
    <text evidence="11 15">F(1)F(0) ATP synthase produces ATP from ADP in the presence of a proton or sodium gradient. F-type ATPases consist of two structural domains, F(1) containing the extramembraneous catalytic core and F(0) containing the membrane proton channel, linked together by a central stalk and a peripheral stalk. During catalysis, ATP synthesis in the catalytic domain of F(1) is coupled via a rotary mechanism of the central stalk subunits to proton translocation.</text>
</comment>
<dbReference type="Gene3D" id="6.10.250.1580">
    <property type="match status" value="1"/>
</dbReference>
<dbReference type="InterPro" id="IPR050059">
    <property type="entry name" value="ATP_synthase_B_chain"/>
</dbReference>
<dbReference type="InterPro" id="IPR028987">
    <property type="entry name" value="ATP_synth_B-like_membr_sf"/>
</dbReference>
<dbReference type="InterPro" id="IPR005864">
    <property type="entry name" value="ATP_synth_F0_bsu_bac"/>
</dbReference>
<evidence type="ECO:0000256" key="9">
    <source>
        <dbReference type="ARBA" id="ARBA00023136"/>
    </source>
</evidence>
<keyword evidence="19" id="KW-1185">Reference proteome</keyword>
<evidence type="ECO:0000313" key="18">
    <source>
        <dbReference type="EMBL" id="NYE80958.1"/>
    </source>
</evidence>
<comment type="subunit">
    <text evidence="13">F-type ATPases have 2 components, F(1) - the catalytic core - and F(0) - the membrane proton channel. F(1) has five subunits: alpha(3), beta(3), gamma(1), delta(1), epsilon(1). F(0) has four main subunits: a(1), b(2) and c(10-14). The alpha and beta chains form an alternating ring which encloses part of the gamma chain. F(1) is attached to F(0) by a central stalk formed by the gamma and epsilon chains, while a peripheral stalk is formed by the delta and b chains.</text>
</comment>
<evidence type="ECO:0000256" key="8">
    <source>
        <dbReference type="ARBA" id="ARBA00023065"/>
    </source>
</evidence>
<feature type="transmembrane region" description="Helical" evidence="15">
    <location>
        <begin position="15"/>
        <end position="36"/>
    </location>
</feature>
<evidence type="ECO:0000256" key="12">
    <source>
        <dbReference type="ARBA" id="ARBA00025614"/>
    </source>
</evidence>
<evidence type="ECO:0000256" key="15">
    <source>
        <dbReference type="HAMAP-Rule" id="MF_01398"/>
    </source>
</evidence>
<dbReference type="SUPFAM" id="SSF81573">
    <property type="entry name" value="F1F0 ATP synthase subunit B, membrane domain"/>
    <property type="match status" value="1"/>
</dbReference>
<keyword evidence="9 15" id="KW-0472">Membrane</keyword>
<dbReference type="Proteomes" id="UP000542125">
    <property type="component" value="Unassembled WGS sequence"/>
</dbReference>
<dbReference type="GO" id="GO:0046933">
    <property type="term" value="F:proton-transporting ATP synthase activity, rotational mechanism"/>
    <property type="evidence" value="ECO:0007669"/>
    <property type="project" value="UniProtKB-UniRule"/>
</dbReference>
<evidence type="ECO:0000256" key="10">
    <source>
        <dbReference type="ARBA" id="ARBA00023310"/>
    </source>
</evidence>
<keyword evidence="10 15" id="KW-0066">ATP synthesis</keyword>
<keyword evidence="7 15" id="KW-1133">Transmembrane helix</keyword>
<evidence type="ECO:0000256" key="4">
    <source>
        <dbReference type="ARBA" id="ARBA00022547"/>
    </source>
</evidence>
<dbReference type="NCBIfam" id="NF004411">
    <property type="entry name" value="PRK05759.1-2"/>
    <property type="match status" value="1"/>
</dbReference>
<dbReference type="HAMAP" id="MF_01398">
    <property type="entry name" value="ATP_synth_b_bprime"/>
    <property type="match status" value="1"/>
</dbReference>